<evidence type="ECO:0000313" key="2">
    <source>
        <dbReference type="EMBL" id="SYX82964.1"/>
    </source>
</evidence>
<dbReference type="Proteomes" id="UP000304148">
    <property type="component" value="Chromosome"/>
</dbReference>
<evidence type="ECO:0000313" key="3">
    <source>
        <dbReference type="Proteomes" id="UP000304148"/>
    </source>
</evidence>
<organism evidence="2 3">
    <name type="scientific">Paenibacillus alvei</name>
    <name type="common">Bacillus alvei</name>
    <dbReference type="NCBI Taxonomy" id="44250"/>
    <lineage>
        <taxon>Bacteria</taxon>
        <taxon>Bacillati</taxon>
        <taxon>Bacillota</taxon>
        <taxon>Bacilli</taxon>
        <taxon>Bacillales</taxon>
        <taxon>Paenibacillaceae</taxon>
        <taxon>Paenibacillus</taxon>
    </lineage>
</organism>
<dbReference type="RefSeq" id="WP_232055507.1">
    <property type="nucleotide sequence ID" value="NZ_LS992241.1"/>
</dbReference>
<dbReference type="PANTHER" id="PTHR43283">
    <property type="entry name" value="BETA-LACTAMASE-RELATED"/>
    <property type="match status" value="1"/>
</dbReference>
<proteinExistence type="predicted"/>
<dbReference type="SUPFAM" id="SSF56601">
    <property type="entry name" value="beta-lactamase/transpeptidase-like"/>
    <property type="match status" value="1"/>
</dbReference>
<gene>
    <name evidence="2" type="ORF">PBLR_11386</name>
</gene>
<name>A0A383R8W7_PAEAL</name>
<sequence>MAAATLVDNKFLPLISYTERAGEKFGSSAASIVIIQDNKVLAEWYAGHHHIKKGALAVSTDSMFNLFSLRKTYGGLATAIAVVESKLSVDCKVSDVLTNIPDYELGSTTIRDLATKSGAKYFGPNRIEREEVACDLIRELTGCNIAELLTERIFKPMELTDTEWASVPKEKLVCDFQAADGYASVRIESNEGHERNLYSSARDLAQWGNLQLNRGFNNHSPLIPADVFTLIEQLRMDTEDKKRIFGWYYQDKWYYASGAAGCHCVVVPKYQAVAVRMFNRYTEDYTEDQNSFNEIFYNCLQGV</sequence>
<dbReference type="InterPro" id="IPR012338">
    <property type="entry name" value="Beta-lactam/transpept-like"/>
</dbReference>
<reference evidence="3" key="1">
    <citation type="submission" date="2018-08" db="EMBL/GenBank/DDBJ databases">
        <authorList>
            <person name="Chevrot R."/>
        </authorList>
    </citation>
    <scope>NUCLEOTIDE SEQUENCE [LARGE SCALE GENOMIC DNA]</scope>
</reference>
<evidence type="ECO:0000259" key="1">
    <source>
        <dbReference type="Pfam" id="PF00144"/>
    </source>
</evidence>
<protein>
    <submittedName>
        <fullName evidence="2">Penicillin-binding protein</fullName>
    </submittedName>
</protein>
<dbReference type="InterPro" id="IPR001466">
    <property type="entry name" value="Beta-lactam-related"/>
</dbReference>
<dbReference type="Pfam" id="PF00144">
    <property type="entry name" value="Beta-lactamase"/>
    <property type="match status" value="1"/>
</dbReference>
<accession>A0A383R8W7</accession>
<dbReference type="Gene3D" id="3.40.710.10">
    <property type="entry name" value="DD-peptidase/beta-lactamase superfamily"/>
    <property type="match status" value="2"/>
</dbReference>
<dbReference type="EMBL" id="LS992241">
    <property type="protein sequence ID" value="SYX82964.1"/>
    <property type="molecule type" value="Genomic_DNA"/>
</dbReference>
<dbReference type="InterPro" id="IPR050789">
    <property type="entry name" value="Diverse_Enzym_Activities"/>
</dbReference>
<dbReference type="AlphaFoldDB" id="A0A383R8W7"/>
<dbReference type="PANTHER" id="PTHR43283:SF7">
    <property type="entry name" value="BETA-LACTAMASE-RELATED DOMAIN-CONTAINING PROTEIN"/>
    <property type="match status" value="1"/>
</dbReference>
<feature type="domain" description="Beta-lactamase-related" evidence="1">
    <location>
        <begin position="28"/>
        <end position="283"/>
    </location>
</feature>